<dbReference type="PATRIC" id="fig|1114964.8.peg.1537"/>
<accession>T0GJQ4</accession>
<evidence type="ECO:0000313" key="2">
    <source>
        <dbReference type="Proteomes" id="UP000015524"/>
    </source>
</evidence>
<dbReference type="EMBL" id="ATIB01000036">
    <property type="protein sequence ID" value="EQB04011.1"/>
    <property type="molecule type" value="Genomic_DNA"/>
</dbReference>
<reference evidence="1 2" key="1">
    <citation type="journal article" date="2013" name="Genome Announc.">
        <title>Draft Genome Sequence of a Hexachlorocyclohexane-Degrading Bacterium, Sphingobium baderi Strain LL03T.</title>
        <authorList>
            <person name="Kaur J."/>
            <person name="Verma H."/>
            <person name="Tripathi C."/>
            <person name="Khurana J.P."/>
            <person name="Lal R."/>
        </authorList>
    </citation>
    <scope>NUCLEOTIDE SEQUENCE [LARGE SCALE GENOMIC DNA]</scope>
    <source>
        <strain evidence="1 2">LL03</strain>
    </source>
</reference>
<protein>
    <submittedName>
        <fullName evidence="1">Uncharacterized protein</fullName>
    </submittedName>
</protein>
<organism evidence="1 2">
    <name type="scientific">Sphingobium baderi LL03</name>
    <dbReference type="NCBI Taxonomy" id="1114964"/>
    <lineage>
        <taxon>Bacteria</taxon>
        <taxon>Pseudomonadati</taxon>
        <taxon>Pseudomonadota</taxon>
        <taxon>Alphaproteobacteria</taxon>
        <taxon>Sphingomonadales</taxon>
        <taxon>Sphingomonadaceae</taxon>
        <taxon>Sphingobium</taxon>
    </lineage>
</organism>
<dbReference type="AlphaFoldDB" id="T0GJQ4"/>
<proteinExistence type="predicted"/>
<name>T0GJQ4_9SPHN</name>
<sequence>MTPTTRLRRGPLRLALQAIDQLAESGSGFVGCDVCMNGIEGL</sequence>
<keyword evidence="2" id="KW-1185">Reference proteome</keyword>
<dbReference type="Proteomes" id="UP000015524">
    <property type="component" value="Unassembled WGS sequence"/>
</dbReference>
<comment type="caution">
    <text evidence="1">The sequence shown here is derived from an EMBL/GenBank/DDBJ whole genome shotgun (WGS) entry which is preliminary data.</text>
</comment>
<gene>
    <name evidence="1" type="ORF">L485_04820</name>
</gene>
<evidence type="ECO:0000313" key="1">
    <source>
        <dbReference type="EMBL" id="EQB04011.1"/>
    </source>
</evidence>